<evidence type="ECO:0000313" key="4">
    <source>
        <dbReference type="Proteomes" id="UP001140076"/>
    </source>
</evidence>
<protein>
    <submittedName>
        <fullName evidence="3">Pilus assembly protein</fullName>
    </submittedName>
</protein>
<dbReference type="RefSeq" id="WP_270070524.1">
    <property type="nucleotide sequence ID" value="NZ_JAJAQC010000003.1"/>
</dbReference>
<dbReference type="InterPro" id="IPR012495">
    <property type="entry name" value="TadE-like_dom"/>
</dbReference>
<evidence type="ECO:0000313" key="3">
    <source>
        <dbReference type="EMBL" id="MDA0563241.1"/>
    </source>
</evidence>
<proteinExistence type="predicted"/>
<feature type="domain" description="TadE-like" evidence="2">
    <location>
        <begin position="14"/>
        <end position="56"/>
    </location>
</feature>
<evidence type="ECO:0000259" key="2">
    <source>
        <dbReference type="Pfam" id="PF07811"/>
    </source>
</evidence>
<sequence>MRAHTRARRRGDRGSQILEFAAYFPLFVLVATIALETFFAFIAAERMEHAARAGARVAGLQGLDAAGSTARAALPTWLDQAEVTVGENGEGGYYTEIAVDFPLMFPTPGFDLDLTRRVDMPL</sequence>
<accession>A0A9X3NSF1</accession>
<reference evidence="3" key="1">
    <citation type="submission" date="2021-10" db="EMBL/GenBank/DDBJ databases">
        <title>Streptomonospora sp. nov., isolated from mangrove soil.</title>
        <authorList>
            <person name="Chen X."/>
            <person name="Ge X."/>
            <person name="Liu W."/>
        </authorList>
    </citation>
    <scope>NUCLEOTIDE SEQUENCE</scope>
    <source>
        <strain evidence="3">S1-112</strain>
    </source>
</reference>
<dbReference type="EMBL" id="JAJAQC010000003">
    <property type="protein sequence ID" value="MDA0563241.1"/>
    <property type="molecule type" value="Genomic_DNA"/>
</dbReference>
<keyword evidence="1" id="KW-0812">Transmembrane</keyword>
<keyword evidence="4" id="KW-1185">Reference proteome</keyword>
<dbReference type="Proteomes" id="UP001140076">
    <property type="component" value="Unassembled WGS sequence"/>
</dbReference>
<comment type="caution">
    <text evidence="3">The sequence shown here is derived from an EMBL/GenBank/DDBJ whole genome shotgun (WGS) entry which is preliminary data.</text>
</comment>
<name>A0A9X3NSF1_9ACTN</name>
<dbReference type="AlphaFoldDB" id="A0A9X3NSF1"/>
<feature type="transmembrane region" description="Helical" evidence="1">
    <location>
        <begin position="20"/>
        <end position="42"/>
    </location>
</feature>
<gene>
    <name evidence="3" type="ORF">LG943_02685</name>
</gene>
<dbReference type="Pfam" id="PF07811">
    <property type="entry name" value="TadE"/>
    <property type="match status" value="1"/>
</dbReference>
<keyword evidence="1" id="KW-1133">Transmembrane helix</keyword>
<keyword evidence="1" id="KW-0472">Membrane</keyword>
<organism evidence="3 4">
    <name type="scientific">Streptomonospora mangrovi</name>
    <dbReference type="NCBI Taxonomy" id="2883123"/>
    <lineage>
        <taxon>Bacteria</taxon>
        <taxon>Bacillati</taxon>
        <taxon>Actinomycetota</taxon>
        <taxon>Actinomycetes</taxon>
        <taxon>Streptosporangiales</taxon>
        <taxon>Nocardiopsidaceae</taxon>
        <taxon>Streptomonospora</taxon>
    </lineage>
</organism>
<evidence type="ECO:0000256" key="1">
    <source>
        <dbReference type="SAM" id="Phobius"/>
    </source>
</evidence>